<dbReference type="SFLD" id="SFLDF00027">
    <property type="entry name" value="p-type_atpase"/>
    <property type="match status" value="1"/>
</dbReference>
<dbReference type="Pfam" id="PF00702">
    <property type="entry name" value="Hydrolase"/>
    <property type="match status" value="1"/>
</dbReference>
<feature type="transmembrane region" description="Helical" evidence="8">
    <location>
        <begin position="327"/>
        <end position="353"/>
    </location>
</feature>
<evidence type="ECO:0000256" key="4">
    <source>
        <dbReference type="ARBA" id="ARBA00022741"/>
    </source>
</evidence>
<dbReference type="Pfam" id="PF13246">
    <property type="entry name" value="Cation_ATPase"/>
    <property type="match status" value="1"/>
</dbReference>
<accession>A0A8E0S5K1</accession>
<dbReference type="SFLD" id="SFLDS00003">
    <property type="entry name" value="Haloacid_Dehalogenase"/>
    <property type="match status" value="1"/>
</dbReference>
<dbReference type="Gene3D" id="3.40.1110.10">
    <property type="entry name" value="Calcium-transporting ATPase, cytoplasmic domain N"/>
    <property type="match status" value="1"/>
</dbReference>
<feature type="transmembrane region" description="Helical" evidence="8">
    <location>
        <begin position="90"/>
        <end position="107"/>
    </location>
</feature>
<feature type="transmembrane region" description="Helical" evidence="8">
    <location>
        <begin position="302"/>
        <end position="321"/>
    </location>
</feature>
<keyword evidence="7 8" id="KW-0472">Membrane</keyword>
<dbReference type="Pfam" id="PF00690">
    <property type="entry name" value="Cation_ATPase_N"/>
    <property type="match status" value="1"/>
</dbReference>
<dbReference type="PROSITE" id="PS00154">
    <property type="entry name" value="ATPASE_E1_E2"/>
    <property type="match status" value="1"/>
</dbReference>
<feature type="domain" description="Cation-transporting P-type ATPase N-terminal" evidence="9">
    <location>
        <begin position="9"/>
        <end position="83"/>
    </location>
</feature>
<feature type="transmembrane region" description="Helical" evidence="8">
    <location>
        <begin position="809"/>
        <end position="832"/>
    </location>
</feature>
<dbReference type="InterPro" id="IPR018303">
    <property type="entry name" value="ATPase_P-typ_P_site"/>
</dbReference>
<dbReference type="InterPro" id="IPR023298">
    <property type="entry name" value="ATPase_P-typ_TM_dom_sf"/>
</dbReference>
<name>A0A8E0S5K1_9TREM</name>
<evidence type="ECO:0000256" key="6">
    <source>
        <dbReference type="ARBA" id="ARBA00022989"/>
    </source>
</evidence>
<dbReference type="InterPro" id="IPR006068">
    <property type="entry name" value="ATPase_P-typ_cation-transptr_C"/>
</dbReference>
<dbReference type="EC" id="7.2.2.10" evidence="2"/>
<dbReference type="SUPFAM" id="SSF81653">
    <property type="entry name" value="Calcium ATPase, transduction domain A"/>
    <property type="match status" value="1"/>
</dbReference>
<reference evidence="10" key="1">
    <citation type="submission" date="2019-05" db="EMBL/GenBank/DDBJ databases">
        <title>Annotation for the trematode Fasciolopsis buski.</title>
        <authorList>
            <person name="Choi Y.-J."/>
        </authorList>
    </citation>
    <scope>NUCLEOTIDE SEQUENCE</scope>
    <source>
        <strain evidence="10">HT</strain>
        <tissue evidence="10">Whole worm</tissue>
    </source>
</reference>
<dbReference type="SMART" id="SM00831">
    <property type="entry name" value="Cation_ATPase_N"/>
    <property type="match status" value="1"/>
</dbReference>
<dbReference type="GO" id="GO:0016887">
    <property type="term" value="F:ATP hydrolysis activity"/>
    <property type="evidence" value="ECO:0007669"/>
    <property type="project" value="InterPro"/>
</dbReference>
<dbReference type="PRINTS" id="PR00120">
    <property type="entry name" value="HATPASE"/>
</dbReference>
<evidence type="ECO:0000256" key="5">
    <source>
        <dbReference type="ARBA" id="ARBA00022840"/>
    </source>
</evidence>
<proteinExistence type="predicted"/>
<dbReference type="GO" id="GO:0016020">
    <property type="term" value="C:membrane"/>
    <property type="evidence" value="ECO:0007669"/>
    <property type="project" value="UniProtKB-SubCell"/>
</dbReference>
<evidence type="ECO:0000313" key="11">
    <source>
        <dbReference type="Proteomes" id="UP000728185"/>
    </source>
</evidence>
<dbReference type="OrthoDB" id="3352408at2759"/>
<keyword evidence="6 8" id="KW-1133">Transmembrane helix</keyword>
<dbReference type="AlphaFoldDB" id="A0A8E0S5K1"/>
<feature type="transmembrane region" description="Helical" evidence="8">
    <location>
        <begin position="67"/>
        <end position="84"/>
    </location>
</feature>
<dbReference type="Pfam" id="PF00689">
    <property type="entry name" value="Cation_ATPase_C"/>
    <property type="match status" value="1"/>
</dbReference>
<evidence type="ECO:0000256" key="2">
    <source>
        <dbReference type="ARBA" id="ARBA00012790"/>
    </source>
</evidence>
<protein>
    <recommendedName>
        <fullName evidence="2">P-type Ca(2+) transporter</fullName>
        <ecNumber evidence="2">7.2.2.10</ecNumber>
    </recommendedName>
</protein>
<dbReference type="InterPro" id="IPR008250">
    <property type="entry name" value="ATPase_P-typ_transduc_dom_A_sf"/>
</dbReference>
<dbReference type="InterPro" id="IPR001757">
    <property type="entry name" value="P_typ_ATPase"/>
</dbReference>
<evidence type="ECO:0000256" key="8">
    <source>
        <dbReference type="SAM" id="Phobius"/>
    </source>
</evidence>
<dbReference type="GO" id="GO:0005524">
    <property type="term" value="F:ATP binding"/>
    <property type="evidence" value="ECO:0007669"/>
    <property type="project" value="UniProtKB-KW"/>
</dbReference>
<dbReference type="PRINTS" id="PR00119">
    <property type="entry name" value="CATATPASE"/>
</dbReference>
<keyword evidence="11" id="KW-1185">Reference proteome</keyword>
<keyword evidence="3 8" id="KW-0812">Transmembrane</keyword>
<dbReference type="InterPro" id="IPR036412">
    <property type="entry name" value="HAD-like_sf"/>
</dbReference>
<gene>
    <name evidence="10" type="ORF">FBUS_05868</name>
</gene>
<dbReference type="InterPro" id="IPR044492">
    <property type="entry name" value="P_typ_ATPase_HD_dom"/>
</dbReference>
<dbReference type="Gene3D" id="2.70.150.10">
    <property type="entry name" value="Calcium-transporting ATPase, cytoplasmic transduction domain A"/>
    <property type="match status" value="1"/>
</dbReference>
<sequence length="974" mass="106021">MQYHLSAHEAALLTVEDVSRRLQTNERNGLDDVEARRRLDTIGLNELRDLPSEPLYTRYLEQFKEPMILLLLLSASVSFLMGQYDDTVSITMAVVIVVTVAFIQNYRSEKALEALKMLMPPKCTCIRSGRQLVLLASELVPGDLVVLSMGDRIPADIRLIGAVGLRVDESSLTGETEAVSKFSRELSNPSDAVKLAGRDEPHAPQSADFGKLSLIFLPTILHSTVSNGNTALEVAALDRLRGCHDLSNIGFLGTLVCCGNAKGIVIATGERSEFGEIFRMMRSEEAPRTPLQKNMDRLGKQLSFISLVIIGTIVFVGLIQGHGLLELLNVGVSLAVAAIPEGLPIVVTVTLALGQMRMAARNAVVRKLPAVETLGCVNVVCADKTGTMTKNEMTISEIVSSAMDHYTPSVTLTNEANHSATLHPASSVVAIDMDQSSHLITRHDPAVFSSPSPSLDLTLIHRSQSSDEVLLSSAPYCPPTFQKIIEIGCICNNAVFQNGELHGQPTEGAFLRLANQLHIADQRPLYQRLQEWPFSSETKMMMVSCVRNGQTPSILTYFVKGAVDRVLRQCVFVQDPCPSLSPPNPVSPGLATFDGPDSPSFTPGQNHPLRPEHTELILAEAAQLGNRGLRVLAVAKGPDPERLTFHGLVGLWDPPRPGVDRCVRSLLESGVRVVMITGDSVETARAIGARLSLYRPGDLCLSGEEVEQLSLTSLQTRVRNVTIFYRSGPRHKCKIVRALQQGGMIVAMTGDGVNDAVALKSSDIGVAMGLRGTDVCREASDIVLLDDNFTTILAAMEEGKSIFHNIRNFVGFQLSTSIAALSLIALCTIFSLPNPLNAMQILYINILMDGPPAQSLGVEPPDEDVVQQPPRHSQDPILDRNLMSNVLIKASIIVAGTLWIFHRELSDNQVNARDTTMTFTCFVFFDMFNALSFRSQVSATICLSPGLINMITACFRCIAPWVYAIAEVLIAQFS</sequence>
<dbReference type="InterPro" id="IPR059000">
    <property type="entry name" value="ATPase_P-type_domA"/>
</dbReference>
<comment type="caution">
    <text evidence="10">The sequence shown here is derived from an EMBL/GenBank/DDBJ whole genome shotgun (WGS) entry which is preliminary data.</text>
</comment>
<dbReference type="SUPFAM" id="SSF81660">
    <property type="entry name" value="Metal cation-transporting ATPase, ATP-binding domain N"/>
    <property type="match status" value="1"/>
</dbReference>
<comment type="subcellular location">
    <subcellularLocation>
        <location evidence="1">Membrane</location>
        <topology evidence="1">Multi-pass membrane protein</topology>
    </subcellularLocation>
</comment>
<evidence type="ECO:0000256" key="7">
    <source>
        <dbReference type="ARBA" id="ARBA00023136"/>
    </source>
</evidence>
<evidence type="ECO:0000256" key="3">
    <source>
        <dbReference type="ARBA" id="ARBA00022692"/>
    </source>
</evidence>
<dbReference type="NCBIfam" id="TIGR01494">
    <property type="entry name" value="ATPase_P-type"/>
    <property type="match status" value="2"/>
</dbReference>
<evidence type="ECO:0000259" key="9">
    <source>
        <dbReference type="SMART" id="SM00831"/>
    </source>
</evidence>
<dbReference type="Pfam" id="PF00122">
    <property type="entry name" value="E1-E2_ATPase"/>
    <property type="match status" value="1"/>
</dbReference>
<evidence type="ECO:0000313" key="10">
    <source>
        <dbReference type="EMBL" id="KAA0197573.1"/>
    </source>
</evidence>
<organism evidence="10 11">
    <name type="scientific">Fasciolopsis buskii</name>
    <dbReference type="NCBI Taxonomy" id="27845"/>
    <lineage>
        <taxon>Eukaryota</taxon>
        <taxon>Metazoa</taxon>
        <taxon>Spiralia</taxon>
        <taxon>Lophotrochozoa</taxon>
        <taxon>Platyhelminthes</taxon>
        <taxon>Trematoda</taxon>
        <taxon>Digenea</taxon>
        <taxon>Plagiorchiida</taxon>
        <taxon>Echinostomata</taxon>
        <taxon>Echinostomatoidea</taxon>
        <taxon>Fasciolidae</taxon>
        <taxon>Fasciolopsis</taxon>
    </lineage>
</organism>
<keyword evidence="5" id="KW-0067">ATP-binding</keyword>
<dbReference type="SFLD" id="SFLDG00002">
    <property type="entry name" value="C1.7:_P-type_atpase_like"/>
    <property type="match status" value="1"/>
</dbReference>
<dbReference type="SUPFAM" id="SSF81665">
    <property type="entry name" value="Calcium ATPase, transmembrane domain M"/>
    <property type="match status" value="1"/>
</dbReference>
<keyword evidence="4" id="KW-0547">Nucleotide-binding</keyword>
<dbReference type="InterPro" id="IPR004014">
    <property type="entry name" value="ATPase_P-typ_cation-transptr_N"/>
</dbReference>
<dbReference type="PANTHER" id="PTHR42861">
    <property type="entry name" value="CALCIUM-TRANSPORTING ATPASE"/>
    <property type="match status" value="1"/>
</dbReference>
<dbReference type="Gene3D" id="1.20.1110.10">
    <property type="entry name" value="Calcium-transporting ATPase, transmembrane domain"/>
    <property type="match status" value="2"/>
</dbReference>
<dbReference type="Proteomes" id="UP000728185">
    <property type="component" value="Unassembled WGS sequence"/>
</dbReference>
<dbReference type="GO" id="GO:0005388">
    <property type="term" value="F:P-type calcium transporter activity"/>
    <property type="evidence" value="ECO:0007669"/>
    <property type="project" value="UniProtKB-EC"/>
</dbReference>
<evidence type="ECO:0000256" key="1">
    <source>
        <dbReference type="ARBA" id="ARBA00004141"/>
    </source>
</evidence>
<dbReference type="InterPro" id="IPR023299">
    <property type="entry name" value="ATPase_P-typ_cyto_dom_N"/>
</dbReference>
<dbReference type="EMBL" id="LUCM01002297">
    <property type="protein sequence ID" value="KAA0197573.1"/>
    <property type="molecule type" value="Genomic_DNA"/>
</dbReference>
<dbReference type="SUPFAM" id="SSF56784">
    <property type="entry name" value="HAD-like"/>
    <property type="match status" value="1"/>
</dbReference>